<dbReference type="GO" id="GO:0005509">
    <property type="term" value="F:calcium ion binding"/>
    <property type="evidence" value="ECO:0007669"/>
    <property type="project" value="UniProtKB-UniRule"/>
</dbReference>
<sequence length="198" mass="23011">MRHRKRGELRTNLGSVLFWTILVACLLSHHTASSKRQQHQQLQVFQDHTNHQFQFAHPLYNVTIPENSVGKTYAQQPPNEDRVGIRAIPNVSVKFRIVGGDRDKLFKAEERVVGDFVFLAIRTRTGHVILNREKTEEYKLTVNATAQQQERNGRHLYECQTVVNLRVLDRNDLSPLFYPNTYTKTIPEDMPLHKSILK</sequence>
<proteinExistence type="predicted"/>
<dbReference type="PRINTS" id="PR00205">
    <property type="entry name" value="CADHERIN"/>
</dbReference>
<dbReference type="Proteomes" id="UP000015102">
    <property type="component" value="Unassembled WGS sequence"/>
</dbReference>
<evidence type="ECO:0000259" key="4">
    <source>
        <dbReference type="PROSITE" id="PS50268"/>
    </source>
</evidence>
<evidence type="ECO:0000313" key="6">
    <source>
        <dbReference type="Proteomes" id="UP000015102"/>
    </source>
</evidence>
<dbReference type="CDD" id="cd11304">
    <property type="entry name" value="Cadherin_repeat"/>
    <property type="match status" value="1"/>
</dbReference>
<reference evidence="6" key="1">
    <citation type="submission" date="2013-02" db="EMBL/GenBank/DDBJ databases">
        <authorList>
            <person name="Hughes D."/>
        </authorList>
    </citation>
    <scope>NUCLEOTIDE SEQUENCE</scope>
    <source>
        <strain>Durham</strain>
        <strain evidence="6">NC isolate 2 -- Noor lab</strain>
    </source>
</reference>
<dbReference type="STRING" id="36166.T1H0Y2"/>
<keyword evidence="6" id="KW-1185">Reference proteome</keyword>
<evidence type="ECO:0000256" key="2">
    <source>
        <dbReference type="ARBA" id="ARBA00022989"/>
    </source>
</evidence>
<keyword evidence="3" id="KW-0106">Calcium</keyword>
<dbReference type="PANTHER" id="PTHR24026">
    <property type="entry name" value="FAT ATYPICAL CADHERIN-RELATED"/>
    <property type="match status" value="1"/>
</dbReference>
<dbReference type="PANTHER" id="PTHR24026:SF125">
    <property type="entry name" value="FAT-LIKE CADHERIN-RELATED TUMOR SUPPRESSOR HOMOLOG"/>
    <property type="match status" value="1"/>
</dbReference>
<name>T1H0Y2_MEGSC</name>
<keyword evidence="2" id="KW-0472">Membrane</keyword>
<reference evidence="5" key="2">
    <citation type="submission" date="2015-06" db="UniProtKB">
        <authorList>
            <consortium name="EnsemblMetazoa"/>
        </authorList>
    </citation>
    <scope>IDENTIFICATION</scope>
</reference>
<dbReference type="AlphaFoldDB" id="T1H0Y2"/>
<keyword evidence="2" id="KW-1133">Transmembrane helix</keyword>
<dbReference type="InterPro" id="IPR002126">
    <property type="entry name" value="Cadherin-like_dom"/>
</dbReference>
<accession>T1H0Y2</accession>
<evidence type="ECO:0000256" key="3">
    <source>
        <dbReference type="PROSITE-ProRule" id="PRU00043"/>
    </source>
</evidence>
<dbReference type="EnsemblMetazoa" id="MESCA009829-RA">
    <property type="protein sequence ID" value="MESCA009829-PA"/>
    <property type="gene ID" value="MESCA009829"/>
</dbReference>
<dbReference type="GO" id="GO:0007156">
    <property type="term" value="P:homophilic cell adhesion via plasma membrane adhesion molecules"/>
    <property type="evidence" value="ECO:0007669"/>
    <property type="project" value="InterPro"/>
</dbReference>
<keyword evidence="1" id="KW-0812">Transmembrane</keyword>
<dbReference type="Gene3D" id="2.60.40.60">
    <property type="entry name" value="Cadherins"/>
    <property type="match status" value="1"/>
</dbReference>
<evidence type="ECO:0000256" key="1">
    <source>
        <dbReference type="ARBA" id="ARBA00022692"/>
    </source>
</evidence>
<dbReference type="HOGENOM" id="CLU_1381161_0_0_1"/>
<evidence type="ECO:0000313" key="5">
    <source>
        <dbReference type="EnsemblMetazoa" id="MESCA009829-PA"/>
    </source>
</evidence>
<dbReference type="InterPro" id="IPR015919">
    <property type="entry name" value="Cadherin-like_sf"/>
</dbReference>
<dbReference type="PROSITE" id="PS51257">
    <property type="entry name" value="PROKAR_LIPOPROTEIN"/>
    <property type="match status" value="1"/>
</dbReference>
<dbReference type="GO" id="GO:0016020">
    <property type="term" value="C:membrane"/>
    <property type="evidence" value="ECO:0007669"/>
    <property type="project" value="InterPro"/>
</dbReference>
<organism evidence="5 6">
    <name type="scientific">Megaselia scalaris</name>
    <name type="common">Humpbacked fly</name>
    <name type="synonym">Phora scalaris</name>
    <dbReference type="NCBI Taxonomy" id="36166"/>
    <lineage>
        <taxon>Eukaryota</taxon>
        <taxon>Metazoa</taxon>
        <taxon>Ecdysozoa</taxon>
        <taxon>Arthropoda</taxon>
        <taxon>Hexapoda</taxon>
        <taxon>Insecta</taxon>
        <taxon>Pterygota</taxon>
        <taxon>Neoptera</taxon>
        <taxon>Endopterygota</taxon>
        <taxon>Diptera</taxon>
        <taxon>Brachycera</taxon>
        <taxon>Muscomorpha</taxon>
        <taxon>Platypezoidea</taxon>
        <taxon>Phoridae</taxon>
        <taxon>Megaseliini</taxon>
        <taxon>Megaselia</taxon>
    </lineage>
</organism>
<dbReference type="PROSITE" id="PS50268">
    <property type="entry name" value="CADHERIN_2"/>
    <property type="match status" value="1"/>
</dbReference>
<feature type="domain" description="Cadherin" evidence="4">
    <location>
        <begin position="56"/>
        <end position="177"/>
    </location>
</feature>
<protein>
    <recommendedName>
        <fullName evidence="4">Cadherin domain-containing protein</fullName>
    </recommendedName>
</protein>
<dbReference type="EMBL" id="CAQQ02170775">
    <property type="status" value="NOT_ANNOTATED_CDS"/>
    <property type="molecule type" value="Genomic_DNA"/>
</dbReference>
<dbReference type="FunFam" id="2.60.40.60:FF:000064">
    <property type="entry name" value="FAT atypical cadherin 1"/>
    <property type="match status" value="1"/>
</dbReference>
<dbReference type="SUPFAM" id="SSF49313">
    <property type="entry name" value="Cadherin-like"/>
    <property type="match status" value="1"/>
</dbReference>